<feature type="non-terminal residue" evidence="1">
    <location>
        <position position="1"/>
    </location>
</feature>
<keyword evidence="2" id="KW-1185">Reference proteome</keyword>
<proteinExistence type="predicted"/>
<reference evidence="1 2" key="1">
    <citation type="journal article" date="2018" name="Front. Plant Sci.">
        <title>Red Clover (Trifolium pratense) and Zigzag Clover (T. medium) - A Picture of Genomic Similarities and Differences.</title>
        <authorList>
            <person name="Dluhosova J."/>
            <person name="Istvanek J."/>
            <person name="Nedelnik J."/>
            <person name="Repkova J."/>
        </authorList>
    </citation>
    <scope>NUCLEOTIDE SEQUENCE [LARGE SCALE GENOMIC DNA]</scope>
    <source>
        <strain evidence="2">cv. 10/8</strain>
        <tissue evidence="1">Leaf</tissue>
    </source>
</reference>
<protein>
    <submittedName>
        <fullName evidence="1">Uncharacterized protein</fullName>
    </submittedName>
</protein>
<sequence>VQGFRVITYSSFRGWKDSEVLASEVMYLQRMEGFRD</sequence>
<dbReference type="Proteomes" id="UP000265520">
    <property type="component" value="Unassembled WGS sequence"/>
</dbReference>
<accession>A0A392WDR4</accession>
<evidence type="ECO:0000313" key="1">
    <source>
        <dbReference type="EMBL" id="MCI98196.1"/>
    </source>
</evidence>
<organism evidence="1 2">
    <name type="scientific">Trifolium medium</name>
    <dbReference type="NCBI Taxonomy" id="97028"/>
    <lineage>
        <taxon>Eukaryota</taxon>
        <taxon>Viridiplantae</taxon>
        <taxon>Streptophyta</taxon>
        <taxon>Embryophyta</taxon>
        <taxon>Tracheophyta</taxon>
        <taxon>Spermatophyta</taxon>
        <taxon>Magnoliopsida</taxon>
        <taxon>eudicotyledons</taxon>
        <taxon>Gunneridae</taxon>
        <taxon>Pentapetalae</taxon>
        <taxon>rosids</taxon>
        <taxon>fabids</taxon>
        <taxon>Fabales</taxon>
        <taxon>Fabaceae</taxon>
        <taxon>Papilionoideae</taxon>
        <taxon>50 kb inversion clade</taxon>
        <taxon>NPAAA clade</taxon>
        <taxon>Hologalegina</taxon>
        <taxon>IRL clade</taxon>
        <taxon>Trifolieae</taxon>
        <taxon>Trifolium</taxon>
    </lineage>
</organism>
<dbReference type="EMBL" id="LXQA011466738">
    <property type="protein sequence ID" value="MCI98196.1"/>
    <property type="molecule type" value="Genomic_DNA"/>
</dbReference>
<dbReference type="AlphaFoldDB" id="A0A392WDR4"/>
<name>A0A392WDR4_9FABA</name>
<comment type="caution">
    <text evidence="1">The sequence shown here is derived from an EMBL/GenBank/DDBJ whole genome shotgun (WGS) entry which is preliminary data.</text>
</comment>
<evidence type="ECO:0000313" key="2">
    <source>
        <dbReference type="Proteomes" id="UP000265520"/>
    </source>
</evidence>